<comment type="caution">
    <text evidence="2">The sequence shown here is derived from an EMBL/GenBank/DDBJ whole genome shotgun (WGS) entry which is preliminary data.</text>
</comment>
<accession>A0AAE1CJK3</accession>
<dbReference type="EMBL" id="JAWDGP010007948">
    <property type="protein sequence ID" value="KAK3699249.1"/>
    <property type="molecule type" value="Genomic_DNA"/>
</dbReference>
<feature type="region of interest" description="Disordered" evidence="1">
    <location>
        <begin position="1"/>
        <end position="29"/>
    </location>
</feature>
<proteinExistence type="predicted"/>
<evidence type="ECO:0000313" key="2">
    <source>
        <dbReference type="EMBL" id="KAK3699249.1"/>
    </source>
</evidence>
<protein>
    <submittedName>
        <fullName evidence="2">Uncharacterized protein</fullName>
    </submittedName>
</protein>
<evidence type="ECO:0000256" key="1">
    <source>
        <dbReference type="SAM" id="MobiDB-lite"/>
    </source>
</evidence>
<sequence>MTHPHTLSSSSAGGAGDRALGTGRDKKVQQPEYPRVSTCCCWSGCGRIVRGVFTIQEGGVVNTPATYRPRAGLGVDASLECWSGCGRIVRGVFTIQEGGVVNTPDTYRPSAGLGVDASLEVCLQYRREAWSIHQTLTVPVLVRVRPYIGPSTMAWLELMRTW</sequence>
<name>A0AAE1CJK3_9GAST</name>
<evidence type="ECO:0000313" key="3">
    <source>
        <dbReference type="Proteomes" id="UP001283361"/>
    </source>
</evidence>
<gene>
    <name evidence="2" type="ORF">RRG08_014351</name>
</gene>
<reference evidence="2" key="1">
    <citation type="journal article" date="2023" name="G3 (Bethesda)">
        <title>A reference genome for the long-term kleptoplast-retaining sea slug Elysia crispata morphotype clarki.</title>
        <authorList>
            <person name="Eastman K.E."/>
            <person name="Pendleton A.L."/>
            <person name="Shaikh M.A."/>
            <person name="Suttiyut T."/>
            <person name="Ogas R."/>
            <person name="Tomko P."/>
            <person name="Gavelis G."/>
            <person name="Widhalm J.R."/>
            <person name="Wisecaver J.H."/>
        </authorList>
    </citation>
    <scope>NUCLEOTIDE SEQUENCE</scope>
    <source>
        <strain evidence="2">ECLA1</strain>
    </source>
</reference>
<dbReference type="AlphaFoldDB" id="A0AAE1CJK3"/>
<keyword evidence="3" id="KW-1185">Reference proteome</keyword>
<organism evidence="2 3">
    <name type="scientific">Elysia crispata</name>
    <name type="common">lettuce slug</name>
    <dbReference type="NCBI Taxonomy" id="231223"/>
    <lineage>
        <taxon>Eukaryota</taxon>
        <taxon>Metazoa</taxon>
        <taxon>Spiralia</taxon>
        <taxon>Lophotrochozoa</taxon>
        <taxon>Mollusca</taxon>
        <taxon>Gastropoda</taxon>
        <taxon>Heterobranchia</taxon>
        <taxon>Euthyneura</taxon>
        <taxon>Panpulmonata</taxon>
        <taxon>Sacoglossa</taxon>
        <taxon>Placobranchoidea</taxon>
        <taxon>Plakobranchidae</taxon>
        <taxon>Elysia</taxon>
    </lineage>
</organism>
<dbReference type="Proteomes" id="UP001283361">
    <property type="component" value="Unassembled WGS sequence"/>
</dbReference>